<dbReference type="InterPro" id="IPR014189">
    <property type="entry name" value="Quinone_OxRdtase_PIG3"/>
</dbReference>
<dbReference type="Proteomes" id="UP000242515">
    <property type="component" value="Unassembled WGS sequence"/>
</dbReference>
<keyword evidence="5" id="KW-1185">Reference proteome</keyword>
<dbReference type="SUPFAM" id="SSF51735">
    <property type="entry name" value="NAD(P)-binding Rossmann-fold domains"/>
    <property type="match status" value="1"/>
</dbReference>
<evidence type="ECO:0000256" key="1">
    <source>
        <dbReference type="ARBA" id="ARBA00022857"/>
    </source>
</evidence>
<reference evidence="5" key="1">
    <citation type="submission" date="2016-10" db="EMBL/GenBank/DDBJ databases">
        <authorList>
            <person name="Varghese N."/>
            <person name="Submissions S."/>
        </authorList>
    </citation>
    <scope>NUCLEOTIDE SEQUENCE [LARGE SCALE GENOMIC DNA]</scope>
    <source>
        <strain evidence="5">8N4</strain>
    </source>
</reference>
<dbReference type="SUPFAM" id="SSF50129">
    <property type="entry name" value="GroES-like"/>
    <property type="match status" value="1"/>
</dbReference>
<dbReference type="AlphaFoldDB" id="A0A1H9EWV2"/>
<protein>
    <submittedName>
        <fullName evidence="4">Putative NAD(P)H quinone oxidoreductase, PIG3 family</fullName>
    </submittedName>
</protein>
<gene>
    <name evidence="4" type="ORF">SAMN05216522_10273</name>
</gene>
<dbReference type="InterPro" id="IPR011032">
    <property type="entry name" value="GroES-like_sf"/>
</dbReference>
<evidence type="ECO:0000313" key="4">
    <source>
        <dbReference type="EMBL" id="SEQ29703.1"/>
    </source>
</evidence>
<name>A0A1H9EWV2_9GAMM</name>
<dbReference type="GO" id="GO:0016651">
    <property type="term" value="F:oxidoreductase activity, acting on NAD(P)H"/>
    <property type="evidence" value="ECO:0007669"/>
    <property type="project" value="TreeGrafter"/>
</dbReference>
<dbReference type="Pfam" id="PF00107">
    <property type="entry name" value="ADH_zinc_N"/>
    <property type="match status" value="1"/>
</dbReference>
<dbReference type="InterPro" id="IPR013149">
    <property type="entry name" value="ADH-like_C"/>
</dbReference>
<dbReference type="SMART" id="SM00829">
    <property type="entry name" value="PKS_ER"/>
    <property type="match status" value="1"/>
</dbReference>
<evidence type="ECO:0000259" key="3">
    <source>
        <dbReference type="SMART" id="SM00829"/>
    </source>
</evidence>
<dbReference type="Gene3D" id="3.90.180.10">
    <property type="entry name" value="Medium-chain alcohol dehydrogenases, catalytic domain"/>
    <property type="match status" value="1"/>
</dbReference>
<dbReference type="CDD" id="cd05276">
    <property type="entry name" value="p53_inducible_oxidoreductase"/>
    <property type="match status" value="1"/>
</dbReference>
<dbReference type="PANTHER" id="PTHR48106">
    <property type="entry name" value="QUINONE OXIDOREDUCTASE PIG3-RELATED"/>
    <property type="match status" value="1"/>
</dbReference>
<proteinExistence type="predicted"/>
<keyword evidence="1" id="KW-0521">NADP</keyword>
<dbReference type="OrthoDB" id="9780520at2"/>
<dbReference type="STRING" id="988801.SAMN05216522_10273"/>
<sequence length="325" mass="35258">MKFVEITQPGGPEVLNIVEGERPTIDRHEVLIKVQAAGVNRPDILQRQGKYPMPKGLTPIPGLEVSGIVEEIGADVTEFKVGDAVCALTNGGGYAEFCAVPAAQTLPIPKGISFEEAAAIPETFFTVWANLFQIGKAKPNESVLIHGGASGIGTTAIALGKEFGLNVFATVGDDNKVEELKHSATVINYKKEDFEEKINALTEGEGVDIILDIVGASYFNKNMNLLKKEGRLVIIGFMGGNLVDNFDITHMMVKRITVTGSTMRGRNLEEKREIAEQLKEKVWPALQKGRCKPIIYATYPLEEIAKAHECLDTGSHIGKVVITLS</sequence>
<dbReference type="RefSeq" id="WP_092672678.1">
    <property type="nucleotide sequence ID" value="NZ_FOGC01000002.1"/>
</dbReference>
<dbReference type="EMBL" id="FOGC01000002">
    <property type="protein sequence ID" value="SEQ29703.1"/>
    <property type="molecule type" value="Genomic_DNA"/>
</dbReference>
<keyword evidence="2" id="KW-0560">Oxidoreductase</keyword>
<dbReference type="Pfam" id="PF08240">
    <property type="entry name" value="ADH_N"/>
    <property type="match status" value="1"/>
</dbReference>
<organism evidence="4 5">
    <name type="scientific">Rosenbergiella nectarea</name>
    <dbReference type="NCBI Taxonomy" id="988801"/>
    <lineage>
        <taxon>Bacteria</taxon>
        <taxon>Pseudomonadati</taxon>
        <taxon>Pseudomonadota</taxon>
        <taxon>Gammaproteobacteria</taxon>
        <taxon>Enterobacterales</taxon>
        <taxon>Erwiniaceae</taxon>
        <taxon>Rosenbergiella</taxon>
    </lineage>
</organism>
<evidence type="ECO:0000313" key="5">
    <source>
        <dbReference type="Proteomes" id="UP000242515"/>
    </source>
</evidence>
<dbReference type="PANTHER" id="PTHR48106:SF8">
    <property type="entry name" value="OS02G0805600 PROTEIN"/>
    <property type="match status" value="1"/>
</dbReference>
<dbReference type="NCBIfam" id="TIGR02824">
    <property type="entry name" value="quinone_pig3"/>
    <property type="match status" value="1"/>
</dbReference>
<dbReference type="InterPro" id="IPR013154">
    <property type="entry name" value="ADH-like_N"/>
</dbReference>
<dbReference type="Gene3D" id="3.40.50.720">
    <property type="entry name" value="NAD(P)-binding Rossmann-like Domain"/>
    <property type="match status" value="1"/>
</dbReference>
<accession>A0A1H9EWV2</accession>
<dbReference type="GO" id="GO:0070402">
    <property type="term" value="F:NADPH binding"/>
    <property type="evidence" value="ECO:0007669"/>
    <property type="project" value="TreeGrafter"/>
</dbReference>
<dbReference type="InterPro" id="IPR036291">
    <property type="entry name" value="NAD(P)-bd_dom_sf"/>
</dbReference>
<feature type="domain" description="Enoyl reductase (ER)" evidence="3">
    <location>
        <begin position="10"/>
        <end position="322"/>
    </location>
</feature>
<evidence type="ECO:0000256" key="2">
    <source>
        <dbReference type="ARBA" id="ARBA00023002"/>
    </source>
</evidence>
<dbReference type="InterPro" id="IPR020843">
    <property type="entry name" value="ER"/>
</dbReference>